<feature type="domain" description="HTH lacI-type" evidence="4">
    <location>
        <begin position="14"/>
        <end position="68"/>
    </location>
</feature>
<dbReference type="KEGG" id="atl:Athai_20460"/>
<dbReference type="SUPFAM" id="SSF53822">
    <property type="entry name" value="Periplasmic binding protein-like I"/>
    <property type="match status" value="1"/>
</dbReference>
<dbReference type="Gene3D" id="3.40.50.2300">
    <property type="match status" value="2"/>
</dbReference>
<sequence length="343" mass="36515">MDGPDAVGGRAARPTLRQVAAEAGVSLKTASRVLNGHPHVSDATAARVRGAADALGFRLNRIARELRSGATSTSVGLIISDLANPFYSRIARGAERVLRASGLQLVTASTDEDSTQERSLVEELLERRVRALLVVPSGTDHAYLEPEHGRTPVVFLDRPPVRLAVDTVLVDNRAGARAGVAHLLRGGHRRIGFVGDLSRLATQRERMAGFADAMRAAGVLQWERYVRADSHDQATAARSTRELLATDPAPTALFTSNNVNTAGALRALTGVATPPALVGFDDFDLADVLGITVVGHEPEEMGRIAAERVVARLNGDDSPARTVVLPTRIIPRGSGERPPADIR</sequence>
<keyword evidence="6" id="KW-1185">Reference proteome</keyword>
<dbReference type="Proteomes" id="UP000611640">
    <property type="component" value="Chromosome"/>
</dbReference>
<name>A0A7R7DMV7_9ACTN</name>
<evidence type="ECO:0000256" key="2">
    <source>
        <dbReference type="ARBA" id="ARBA00023125"/>
    </source>
</evidence>
<dbReference type="SMART" id="SM00354">
    <property type="entry name" value="HTH_LACI"/>
    <property type="match status" value="1"/>
</dbReference>
<dbReference type="Gene3D" id="1.10.260.40">
    <property type="entry name" value="lambda repressor-like DNA-binding domains"/>
    <property type="match status" value="1"/>
</dbReference>
<keyword evidence="3" id="KW-0804">Transcription</keyword>
<keyword evidence="2" id="KW-0238">DNA-binding</keyword>
<dbReference type="EMBL" id="AP023355">
    <property type="protein sequence ID" value="BCJ34543.1"/>
    <property type="molecule type" value="Genomic_DNA"/>
</dbReference>
<keyword evidence="1" id="KW-0805">Transcription regulation</keyword>
<dbReference type="RefSeq" id="WP_203961261.1">
    <property type="nucleotide sequence ID" value="NZ_AP023355.1"/>
</dbReference>
<dbReference type="PANTHER" id="PTHR30146:SF109">
    <property type="entry name" value="HTH-TYPE TRANSCRIPTIONAL REGULATOR GALS"/>
    <property type="match status" value="1"/>
</dbReference>
<evidence type="ECO:0000256" key="3">
    <source>
        <dbReference type="ARBA" id="ARBA00023163"/>
    </source>
</evidence>
<proteinExistence type="predicted"/>
<dbReference type="InterPro" id="IPR046335">
    <property type="entry name" value="LacI/GalR-like_sensor"/>
</dbReference>
<organism evidence="5 6">
    <name type="scientific">Actinocatenispora thailandica</name>
    <dbReference type="NCBI Taxonomy" id="227318"/>
    <lineage>
        <taxon>Bacteria</taxon>
        <taxon>Bacillati</taxon>
        <taxon>Actinomycetota</taxon>
        <taxon>Actinomycetes</taxon>
        <taxon>Micromonosporales</taxon>
        <taxon>Micromonosporaceae</taxon>
        <taxon>Actinocatenispora</taxon>
    </lineage>
</organism>
<evidence type="ECO:0000313" key="5">
    <source>
        <dbReference type="EMBL" id="BCJ34543.1"/>
    </source>
</evidence>
<dbReference type="PROSITE" id="PS50932">
    <property type="entry name" value="HTH_LACI_2"/>
    <property type="match status" value="1"/>
</dbReference>
<dbReference type="InterPro" id="IPR028082">
    <property type="entry name" value="Peripla_BP_I"/>
</dbReference>
<accession>A0A7R7DMV7</accession>
<dbReference type="InterPro" id="IPR010982">
    <property type="entry name" value="Lambda_DNA-bd_dom_sf"/>
</dbReference>
<evidence type="ECO:0000259" key="4">
    <source>
        <dbReference type="PROSITE" id="PS50932"/>
    </source>
</evidence>
<dbReference type="InterPro" id="IPR000843">
    <property type="entry name" value="HTH_LacI"/>
</dbReference>
<dbReference type="CDD" id="cd01392">
    <property type="entry name" value="HTH_LacI"/>
    <property type="match status" value="1"/>
</dbReference>
<dbReference type="GO" id="GO:0003700">
    <property type="term" value="F:DNA-binding transcription factor activity"/>
    <property type="evidence" value="ECO:0007669"/>
    <property type="project" value="TreeGrafter"/>
</dbReference>
<dbReference type="GO" id="GO:0000976">
    <property type="term" value="F:transcription cis-regulatory region binding"/>
    <property type="evidence" value="ECO:0007669"/>
    <property type="project" value="TreeGrafter"/>
</dbReference>
<dbReference type="AlphaFoldDB" id="A0A7R7DMV7"/>
<evidence type="ECO:0000256" key="1">
    <source>
        <dbReference type="ARBA" id="ARBA00023015"/>
    </source>
</evidence>
<dbReference type="PANTHER" id="PTHR30146">
    <property type="entry name" value="LACI-RELATED TRANSCRIPTIONAL REPRESSOR"/>
    <property type="match status" value="1"/>
</dbReference>
<protein>
    <submittedName>
        <fullName evidence="5">LacI family transcriptional regulator</fullName>
    </submittedName>
</protein>
<evidence type="ECO:0000313" key="6">
    <source>
        <dbReference type="Proteomes" id="UP000611640"/>
    </source>
</evidence>
<dbReference type="Pfam" id="PF13377">
    <property type="entry name" value="Peripla_BP_3"/>
    <property type="match status" value="1"/>
</dbReference>
<reference evidence="5 6" key="1">
    <citation type="submission" date="2020-08" db="EMBL/GenBank/DDBJ databases">
        <title>Whole genome shotgun sequence of Actinocatenispora thailandica NBRC 105041.</title>
        <authorList>
            <person name="Komaki H."/>
            <person name="Tamura T."/>
        </authorList>
    </citation>
    <scope>NUCLEOTIDE SEQUENCE [LARGE SCALE GENOMIC DNA]</scope>
    <source>
        <strain evidence="5 6">NBRC 105041</strain>
    </source>
</reference>
<dbReference type="Pfam" id="PF00356">
    <property type="entry name" value="LacI"/>
    <property type="match status" value="1"/>
</dbReference>
<dbReference type="CDD" id="cd06267">
    <property type="entry name" value="PBP1_LacI_sugar_binding-like"/>
    <property type="match status" value="1"/>
</dbReference>
<gene>
    <name evidence="5" type="ORF">Athai_20460</name>
</gene>
<dbReference type="SUPFAM" id="SSF47413">
    <property type="entry name" value="lambda repressor-like DNA-binding domains"/>
    <property type="match status" value="1"/>
</dbReference>